<evidence type="ECO:0000313" key="4">
    <source>
        <dbReference type="EMBL" id="OZC12487.1"/>
    </source>
</evidence>
<evidence type="ECO:0000256" key="3">
    <source>
        <dbReference type="SAM" id="Phobius"/>
    </source>
</evidence>
<feature type="transmembrane region" description="Helical" evidence="3">
    <location>
        <begin position="27"/>
        <end position="46"/>
    </location>
</feature>
<keyword evidence="3" id="KW-1133">Transmembrane helix</keyword>
<gene>
    <name evidence="4" type="ORF">X798_00118</name>
</gene>
<keyword evidence="3" id="KW-0812">Transmembrane</keyword>
<evidence type="ECO:0000313" key="5">
    <source>
        <dbReference type="Proteomes" id="UP000242913"/>
    </source>
</evidence>
<dbReference type="Proteomes" id="UP000242913">
    <property type="component" value="Unassembled WGS sequence"/>
</dbReference>
<keyword evidence="1" id="KW-0175">Coiled coil</keyword>
<feature type="region of interest" description="Disordered" evidence="2">
    <location>
        <begin position="180"/>
        <end position="223"/>
    </location>
</feature>
<evidence type="ECO:0000256" key="2">
    <source>
        <dbReference type="SAM" id="MobiDB-lite"/>
    </source>
</evidence>
<sequence>MYSGRNGRRRGLLRPITANGGGSMFRILPLFGFLTGLLFFFIYYIYQVQNVELYNIRNQIELERNRQIKVKLENIDFKAELEKYKSSEASLKNELQKLRLSQKECTGKLAKWNNTLLSYMMNLKQLQDDKNMCFIAMASMKAELAVAKLTITTMRANFTSMGNVMETPKKIIESSKMRLEKEDAQESIPQEANLTASPLTITQTADEEDSRRNTSIQSEKMQENILPEPVVSKHIARAMNFSNFHAENRAQENQLDSLAALLQLKK</sequence>
<protein>
    <submittedName>
        <fullName evidence="4">Uncharacterized protein</fullName>
    </submittedName>
</protein>
<keyword evidence="3" id="KW-0472">Membrane</keyword>
<feature type="compositionally biased region" description="Polar residues" evidence="2">
    <location>
        <begin position="187"/>
        <end position="204"/>
    </location>
</feature>
<reference evidence="4 5" key="1">
    <citation type="submission" date="2015-12" db="EMBL/GenBank/DDBJ databases">
        <title>Draft genome of the nematode, Onchocerca flexuosa.</title>
        <authorList>
            <person name="Mitreva M."/>
        </authorList>
    </citation>
    <scope>NUCLEOTIDE SEQUENCE [LARGE SCALE GENOMIC DNA]</scope>
    <source>
        <strain evidence="4">Red Deer</strain>
    </source>
</reference>
<dbReference type="EMBL" id="KZ269977">
    <property type="protein sequence ID" value="OZC12487.1"/>
    <property type="molecule type" value="Genomic_DNA"/>
</dbReference>
<organism evidence="4 5">
    <name type="scientific">Onchocerca flexuosa</name>
    <dbReference type="NCBI Taxonomy" id="387005"/>
    <lineage>
        <taxon>Eukaryota</taxon>
        <taxon>Metazoa</taxon>
        <taxon>Ecdysozoa</taxon>
        <taxon>Nematoda</taxon>
        <taxon>Chromadorea</taxon>
        <taxon>Rhabditida</taxon>
        <taxon>Spirurina</taxon>
        <taxon>Spiruromorpha</taxon>
        <taxon>Filarioidea</taxon>
        <taxon>Onchocercidae</taxon>
        <taxon>Onchocerca</taxon>
    </lineage>
</organism>
<feature type="coiled-coil region" evidence="1">
    <location>
        <begin position="81"/>
        <end position="129"/>
    </location>
</feature>
<dbReference type="OrthoDB" id="5847131at2759"/>
<evidence type="ECO:0000256" key="1">
    <source>
        <dbReference type="SAM" id="Coils"/>
    </source>
</evidence>
<name>A0A238C4V1_9BILA</name>
<dbReference type="AlphaFoldDB" id="A0A238C4V1"/>
<accession>A0A238C4V1</accession>
<keyword evidence="5" id="KW-1185">Reference proteome</keyword>
<proteinExistence type="predicted"/>